<dbReference type="SMART" id="SM00369">
    <property type="entry name" value="LRR_TYP"/>
    <property type="match status" value="12"/>
</dbReference>
<dbReference type="Pfam" id="PF13855">
    <property type="entry name" value="LRR_8"/>
    <property type="match status" value="2"/>
</dbReference>
<keyword evidence="7" id="KW-0378">Hydrolase</keyword>
<keyword evidence="8" id="KW-1185">Reference proteome</keyword>
<dbReference type="Gene3D" id="3.80.10.10">
    <property type="entry name" value="Ribonuclease Inhibitor"/>
    <property type="match status" value="2"/>
</dbReference>
<dbReference type="EMBL" id="JAOTOJ010000005">
    <property type="protein sequence ID" value="KAK9401568.1"/>
    <property type="molecule type" value="Genomic_DNA"/>
</dbReference>
<dbReference type="PROSITE" id="PS51450">
    <property type="entry name" value="LRR"/>
    <property type="match status" value="1"/>
</dbReference>
<dbReference type="GO" id="GO:0007616">
    <property type="term" value="P:long-term memory"/>
    <property type="evidence" value="ECO:0007669"/>
    <property type="project" value="TreeGrafter"/>
</dbReference>
<organism evidence="7 8">
    <name type="scientific">Crotalus adamanteus</name>
    <name type="common">Eastern diamondback rattlesnake</name>
    <dbReference type="NCBI Taxonomy" id="8729"/>
    <lineage>
        <taxon>Eukaryota</taxon>
        <taxon>Metazoa</taxon>
        <taxon>Chordata</taxon>
        <taxon>Craniata</taxon>
        <taxon>Vertebrata</taxon>
        <taxon>Euteleostomi</taxon>
        <taxon>Lepidosauria</taxon>
        <taxon>Squamata</taxon>
        <taxon>Bifurcata</taxon>
        <taxon>Unidentata</taxon>
        <taxon>Episquamata</taxon>
        <taxon>Toxicofera</taxon>
        <taxon>Serpentes</taxon>
        <taxon>Colubroidea</taxon>
        <taxon>Viperidae</taxon>
        <taxon>Crotalinae</taxon>
        <taxon>Crotalus</taxon>
    </lineage>
</organism>
<dbReference type="InterPro" id="IPR032675">
    <property type="entry name" value="LRR_dom_sf"/>
</dbReference>
<accession>A0AAW1BJ61</accession>
<dbReference type="PANTHER" id="PTHR24366">
    <property type="entry name" value="IG(IMMUNOGLOBULIN) AND LRR(LEUCINE RICH REPEAT) DOMAINS"/>
    <property type="match status" value="1"/>
</dbReference>
<feature type="region of interest" description="Disordered" evidence="5">
    <location>
        <begin position="65"/>
        <end position="84"/>
    </location>
</feature>
<dbReference type="FunFam" id="3.80.10.10:FF:001164">
    <property type="entry name" value="GH01279p"/>
    <property type="match status" value="1"/>
</dbReference>
<proteinExistence type="predicted"/>
<dbReference type="SMART" id="SM00082">
    <property type="entry name" value="LRRCT"/>
    <property type="match status" value="1"/>
</dbReference>
<keyword evidence="3" id="KW-0677">Repeat</keyword>
<evidence type="ECO:0000313" key="7">
    <source>
        <dbReference type="EMBL" id="KAK9401568.1"/>
    </source>
</evidence>
<comment type="caution">
    <text evidence="7">The sequence shown here is derived from an EMBL/GenBank/DDBJ whole genome shotgun (WGS) entry which is preliminary data.</text>
</comment>
<dbReference type="InterPro" id="IPR003591">
    <property type="entry name" value="Leu-rich_rpt_typical-subtyp"/>
</dbReference>
<evidence type="ECO:0000256" key="1">
    <source>
        <dbReference type="ARBA" id="ARBA00022614"/>
    </source>
</evidence>
<sequence length="613" mass="65601">MDRQPLASVLFDKQLNGHPSLGRNSSSRRGCQGSVSQAGRSDFWPATPLRPPRLGKSDGRVFLKSPRSLAPRSHGGASAFPPQAERMPVRPGLLLLLLAFSVPAPPGSAACARLAPCQCFGGATVFCSGRNVSGIPEELPPEASQLLFVGASLSVLPCGAFAPRSNGSSALRKLAFLGCPLRTLPGCAWAGLPRLRELDVALARLAGLPREALGGLGGLSKLAVRFSQLEALEEGLFDGTPALEALHLQGNRLAALSPRLFRPLPALESLSLAQNRLAQLPADTFRALVRLRELRLSDNLLERLPPRLFRPLQALRELFLDGNRLAELPRGLFAGLARLRRLHLQHNALARLEPPGLFAGLPGLAFLLLQGNRLAALPAGLFRGTPRLVELSLARNRLLELPEGLFGDLPELSVLSLAHNRLGRVTAGTFRGLAGLGRLQLRYNCLSALPGAAFANLSSLEALDLAHNRLQSLPEGFFDANEMLASLALEGNPWRCDCRLAPLADWLSTMEQPLGARVLCRTPAPLEGRTLLAAREEELLCPCQPGSARCRGEAPAPPEETGALGREAEGLPASFGTGLPAAPGRPWERKARRGTGWGMKPACWPFTGQPDTF</sequence>
<keyword evidence="1" id="KW-0433">Leucine-rich repeat</keyword>
<evidence type="ECO:0000313" key="8">
    <source>
        <dbReference type="Proteomes" id="UP001474421"/>
    </source>
</evidence>
<keyword evidence="7" id="KW-0645">Protease</keyword>
<evidence type="ECO:0000259" key="6">
    <source>
        <dbReference type="SMART" id="SM00082"/>
    </source>
</evidence>
<dbReference type="PANTHER" id="PTHR24366:SF161">
    <property type="entry name" value="TIR DOMAIN-CONTAINING PROTEIN"/>
    <property type="match status" value="1"/>
</dbReference>
<keyword evidence="2" id="KW-0732">Signal</keyword>
<dbReference type="Pfam" id="PF00560">
    <property type="entry name" value="LRR_1"/>
    <property type="match status" value="1"/>
</dbReference>
<gene>
    <name evidence="7" type="ORF">NXF25_012282</name>
</gene>
<evidence type="ECO:0000256" key="5">
    <source>
        <dbReference type="SAM" id="MobiDB-lite"/>
    </source>
</evidence>
<evidence type="ECO:0000256" key="4">
    <source>
        <dbReference type="ARBA" id="ARBA00023180"/>
    </source>
</evidence>
<protein>
    <submittedName>
        <fullName evidence="7">Carboxypeptidase N subunit 2</fullName>
    </submittedName>
</protein>
<feature type="compositionally biased region" description="Polar residues" evidence="5">
    <location>
        <begin position="22"/>
        <end position="39"/>
    </location>
</feature>
<dbReference type="AlphaFoldDB" id="A0AAW1BJ61"/>
<evidence type="ECO:0000256" key="3">
    <source>
        <dbReference type="ARBA" id="ARBA00022737"/>
    </source>
</evidence>
<dbReference type="InterPro" id="IPR001611">
    <property type="entry name" value="Leu-rich_rpt"/>
</dbReference>
<dbReference type="Proteomes" id="UP001474421">
    <property type="component" value="Unassembled WGS sequence"/>
</dbReference>
<dbReference type="InterPro" id="IPR000483">
    <property type="entry name" value="Cys-rich_flank_reg_C"/>
</dbReference>
<evidence type="ECO:0000256" key="2">
    <source>
        <dbReference type="ARBA" id="ARBA00022729"/>
    </source>
</evidence>
<dbReference type="FunFam" id="3.80.10.10:FF:000770">
    <property type="entry name" value="Uncharacterized protein"/>
    <property type="match status" value="1"/>
</dbReference>
<dbReference type="GO" id="GO:0004180">
    <property type="term" value="F:carboxypeptidase activity"/>
    <property type="evidence" value="ECO:0007669"/>
    <property type="project" value="UniProtKB-KW"/>
</dbReference>
<keyword evidence="7" id="KW-0121">Carboxypeptidase</keyword>
<feature type="region of interest" description="Disordered" evidence="5">
    <location>
        <begin position="1"/>
        <end position="60"/>
    </location>
</feature>
<dbReference type="SUPFAM" id="SSF52058">
    <property type="entry name" value="L domain-like"/>
    <property type="match status" value="1"/>
</dbReference>
<dbReference type="GO" id="GO:0005886">
    <property type="term" value="C:plasma membrane"/>
    <property type="evidence" value="ECO:0007669"/>
    <property type="project" value="TreeGrafter"/>
</dbReference>
<name>A0AAW1BJ61_CROAD</name>
<dbReference type="SMART" id="SM00364">
    <property type="entry name" value="LRR_BAC"/>
    <property type="match status" value="7"/>
</dbReference>
<keyword evidence="4" id="KW-0325">Glycoprotein</keyword>
<feature type="domain" description="LRRCT" evidence="6">
    <location>
        <begin position="492"/>
        <end position="542"/>
    </location>
</feature>
<reference evidence="7 8" key="1">
    <citation type="journal article" date="2024" name="Proc. Natl. Acad. Sci. U.S.A.">
        <title>The genetic regulatory architecture and epigenomic basis for age-related changes in rattlesnake venom.</title>
        <authorList>
            <person name="Hogan M.P."/>
            <person name="Holding M.L."/>
            <person name="Nystrom G.S."/>
            <person name="Colston T.J."/>
            <person name="Bartlett D.A."/>
            <person name="Mason A.J."/>
            <person name="Ellsworth S.A."/>
            <person name="Rautsaw R.M."/>
            <person name="Lawrence K.C."/>
            <person name="Strickland J.L."/>
            <person name="He B."/>
            <person name="Fraser P."/>
            <person name="Margres M.J."/>
            <person name="Gilbert D.M."/>
            <person name="Gibbs H.L."/>
            <person name="Parkinson C.L."/>
            <person name="Rokyta D.R."/>
        </authorList>
    </citation>
    <scope>NUCLEOTIDE SEQUENCE [LARGE SCALE GENOMIC DNA]</scope>
    <source>
        <strain evidence="7">DRR0105</strain>
    </source>
</reference>